<name>A0A8H5CXT9_9AGAR</name>
<dbReference type="Pfam" id="PF13649">
    <property type="entry name" value="Methyltransf_25"/>
    <property type="match status" value="1"/>
</dbReference>
<dbReference type="AlphaFoldDB" id="A0A8H5CXT9"/>
<dbReference type="OrthoDB" id="184880at2759"/>
<proteinExistence type="predicted"/>
<dbReference type="Proteomes" id="UP000559027">
    <property type="component" value="Unassembled WGS sequence"/>
</dbReference>
<dbReference type="EMBL" id="JAACJO010000015">
    <property type="protein sequence ID" value="KAF5349925.1"/>
    <property type="molecule type" value="Genomic_DNA"/>
</dbReference>
<dbReference type="SUPFAM" id="SSF53335">
    <property type="entry name" value="S-adenosyl-L-methionine-dependent methyltransferases"/>
    <property type="match status" value="1"/>
</dbReference>
<dbReference type="CDD" id="cd02440">
    <property type="entry name" value="AdoMet_MTases"/>
    <property type="match status" value="1"/>
</dbReference>
<accession>A0A8H5CXT9</accession>
<comment type="caution">
    <text evidence="2">The sequence shown here is derived from an EMBL/GenBank/DDBJ whole genome shotgun (WGS) entry which is preliminary data.</text>
</comment>
<evidence type="ECO:0000313" key="2">
    <source>
        <dbReference type="EMBL" id="KAF5349925.1"/>
    </source>
</evidence>
<protein>
    <recommendedName>
        <fullName evidence="1">Methyltransferase domain-containing protein</fullName>
    </recommendedName>
</protein>
<dbReference type="PANTHER" id="PTHR43591">
    <property type="entry name" value="METHYLTRANSFERASE"/>
    <property type="match status" value="1"/>
</dbReference>
<dbReference type="InterPro" id="IPR041698">
    <property type="entry name" value="Methyltransf_25"/>
</dbReference>
<gene>
    <name evidence="2" type="ORF">D9756_009185</name>
</gene>
<dbReference type="PANTHER" id="PTHR43591:SF24">
    <property type="entry name" value="2-METHOXY-6-POLYPRENYL-1,4-BENZOQUINOL METHYLASE, MITOCHONDRIAL"/>
    <property type="match status" value="1"/>
</dbReference>
<dbReference type="Gene3D" id="3.40.50.150">
    <property type="entry name" value="Vaccinia Virus protein VP39"/>
    <property type="match status" value="1"/>
</dbReference>
<feature type="domain" description="Methyltransferase" evidence="1">
    <location>
        <begin position="71"/>
        <end position="170"/>
    </location>
</feature>
<keyword evidence="3" id="KW-1185">Reference proteome</keyword>
<sequence>MTFTHILPQGEPQIEKSRRYYVSTFSNDHKYLLPADEEERERLNNQSQGIIQIFDNKLIWAPVSLKDEDIVLDSGTGSGHWLLSLAKERDIYNKIPSVYLRGIDISSRMFPPPSLTPSNTTFSIDSITSLPMSWSNTISLIHQRLLMAALQAPQWHSALSEMYRVLAPGGWIQLFEGHHLFDSPSEAVTHHKAFQIRDKLCFETRNVIIDITKHLPEWIEQAGFVNLKIEKRGMPMGASWADESSVVGAKAVNGFWNGIKGPVMKEGGFGIVSSEEEYDTIVRDILRLCEETPGTYWPILVFTAQKPEI</sequence>
<evidence type="ECO:0000313" key="3">
    <source>
        <dbReference type="Proteomes" id="UP000559027"/>
    </source>
</evidence>
<organism evidence="2 3">
    <name type="scientific">Leucocoprinus leucothites</name>
    <dbReference type="NCBI Taxonomy" id="201217"/>
    <lineage>
        <taxon>Eukaryota</taxon>
        <taxon>Fungi</taxon>
        <taxon>Dikarya</taxon>
        <taxon>Basidiomycota</taxon>
        <taxon>Agaricomycotina</taxon>
        <taxon>Agaricomycetes</taxon>
        <taxon>Agaricomycetidae</taxon>
        <taxon>Agaricales</taxon>
        <taxon>Agaricineae</taxon>
        <taxon>Agaricaceae</taxon>
        <taxon>Leucocoprinus</taxon>
    </lineage>
</organism>
<dbReference type="InterPro" id="IPR029063">
    <property type="entry name" value="SAM-dependent_MTases_sf"/>
</dbReference>
<reference evidence="2 3" key="1">
    <citation type="journal article" date="2020" name="ISME J.">
        <title>Uncovering the hidden diversity of litter-decomposition mechanisms in mushroom-forming fungi.</title>
        <authorList>
            <person name="Floudas D."/>
            <person name="Bentzer J."/>
            <person name="Ahren D."/>
            <person name="Johansson T."/>
            <person name="Persson P."/>
            <person name="Tunlid A."/>
        </authorList>
    </citation>
    <scope>NUCLEOTIDE SEQUENCE [LARGE SCALE GENOMIC DNA]</scope>
    <source>
        <strain evidence="2 3">CBS 146.42</strain>
    </source>
</reference>
<evidence type="ECO:0000259" key="1">
    <source>
        <dbReference type="Pfam" id="PF13649"/>
    </source>
</evidence>
<dbReference type="GO" id="GO:0008168">
    <property type="term" value="F:methyltransferase activity"/>
    <property type="evidence" value="ECO:0007669"/>
    <property type="project" value="TreeGrafter"/>
</dbReference>